<feature type="compositionally biased region" description="Polar residues" evidence="3">
    <location>
        <begin position="1022"/>
        <end position="1034"/>
    </location>
</feature>
<dbReference type="Gene3D" id="1.10.555.10">
    <property type="entry name" value="Rho GTPase activation protein"/>
    <property type="match status" value="1"/>
</dbReference>
<feature type="compositionally biased region" description="Basic residues" evidence="3">
    <location>
        <begin position="1535"/>
        <end position="1544"/>
    </location>
</feature>
<dbReference type="PANTHER" id="PTHR23176:SF129">
    <property type="entry name" value="RHO GTPASE ACTIVATING PROTEIN AT 16F, ISOFORM E-RELATED"/>
    <property type="match status" value="1"/>
</dbReference>
<feature type="compositionally biased region" description="Polar residues" evidence="3">
    <location>
        <begin position="2065"/>
        <end position="2078"/>
    </location>
</feature>
<feature type="compositionally biased region" description="Basic and acidic residues" evidence="3">
    <location>
        <begin position="166"/>
        <end position="175"/>
    </location>
</feature>
<feature type="region of interest" description="Disordered" evidence="3">
    <location>
        <begin position="1991"/>
        <end position="2078"/>
    </location>
</feature>
<dbReference type="Pfam" id="PF00620">
    <property type="entry name" value="RhoGAP"/>
    <property type="match status" value="1"/>
</dbReference>
<dbReference type="InterPro" id="IPR050729">
    <property type="entry name" value="Rho-GAP"/>
</dbReference>
<keyword evidence="2" id="KW-0344">Guanine-nucleotide releasing factor</keyword>
<dbReference type="Pfam" id="PF00618">
    <property type="entry name" value="RasGEF_N"/>
    <property type="match status" value="1"/>
</dbReference>
<dbReference type="InterPro" id="IPR008936">
    <property type="entry name" value="Rho_GTPase_activation_prot"/>
</dbReference>
<feature type="compositionally biased region" description="Pro residues" evidence="3">
    <location>
        <begin position="574"/>
        <end position="583"/>
    </location>
</feature>
<feature type="compositionally biased region" description="Polar residues" evidence="3">
    <location>
        <begin position="947"/>
        <end position="961"/>
    </location>
</feature>
<organism evidence="6 7">
    <name type="scientific">Fomitopsis schrenkii</name>
    <name type="common">Brown rot fungus</name>
    <dbReference type="NCBI Taxonomy" id="2126942"/>
    <lineage>
        <taxon>Eukaryota</taxon>
        <taxon>Fungi</taxon>
        <taxon>Dikarya</taxon>
        <taxon>Basidiomycota</taxon>
        <taxon>Agaricomycotina</taxon>
        <taxon>Agaricomycetes</taxon>
        <taxon>Polyporales</taxon>
        <taxon>Fomitopsis</taxon>
    </lineage>
</organism>
<dbReference type="CDD" id="cd06224">
    <property type="entry name" value="REM"/>
    <property type="match status" value="1"/>
</dbReference>
<evidence type="ECO:0000256" key="1">
    <source>
        <dbReference type="ARBA" id="ARBA00022468"/>
    </source>
</evidence>
<dbReference type="PROSITE" id="PS50212">
    <property type="entry name" value="RASGEF_NTER"/>
    <property type="match status" value="1"/>
</dbReference>
<dbReference type="GO" id="GO:0005737">
    <property type="term" value="C:cytoplasm"/>
    <property type="evidence" value="ECO:0007669"/>
    <property type="project" value="TreeGrafter"/>
</dbReference>
<dbReference type="eggNOG" id="KOG1450">
    <property type="taxonomic scope" value="Eukaryota"/>
</dbReference>
<keyword evidence="7" id="KW-1185">Reference proteome</keyword>
<dbReference type="GO" id="GO:0007264">
    <property type="term" value="P:small GTPase-mediated signal transduction"/>
    <property type="evidence" value="ECO:0007669"/>
    <property type="project" value="InterPro"/>
</dbReference>
<feature type="region of interest" description="Disordered" evidence="3">
    <location>
        <begin position="77"/>
        <end position="232"/>
    </location>
</feature>
<proteinExistence type="predicted"/>
<dbReference type="CDD" id="cd00159">
    <property type="entry name" value="RhoGAP"/>
    <property type="match status" value="1"/>
</dbReference>
<feature type="compositionally biased region" description="Low complexity" evidence="3">
    <location>
        <begin position="205"/>
        <end position="216"/>
    </location>
</feature>
<feature type="domain" description="Rho-GAP" evidence="5">
    <location>
        <begin position="1788"/>
        <end position="1984"/>
    </location>
</feature>
<gene>
    <name evidence="6" type="ORF">FOMPIDRAFT_82546</name>
</gene>
<accession>S8FMD5</accession>
<evidence type="ECO:0000256" key="3">
    <source>
        <dbReference type="SAM" id="MobiDB-lite"/>
    </source>
</evidence>
<feature type="compositionally biased region" description="Acidic residues" evidence="3">
    <location>
        <begin position="1991"/>
        <end position="2047"/>
    </location>
</feature>
<dbReference type="STRING" id="743788.S8FMD5"/>
<keyword evidence="1" id="KW-0343">GTPase activation</keyword>
<evidence type="ECO:0000259" key="4">
    <source>
        <dbReference type="PROSITE" id="PS50212"/>
    </source>
</evidence>
<dbReference type="InterPro" id="IPR011993">
    <property type="entry name" value="PH-like_dom_sf"/>
</dbReference>
<dbReference type="SMART" id="SM00324">
    <property type="entry name" value="RhoGAP"/>
    <property type="match status" value="1"/>
</dbReference>
<reference evidence="6 7" key="1">
    <citation type="journal article" date="2012" name="Science">
        <title>The Paleozoic origin of enzymatic lignin decomposition reconstructed from 31 fungal genomes.</title>
        <authorList>
            <person name="Floudas D."/>
            <person name="Binder M."/>
            <person name="Riley R."/>
            <person name="Barry K."/>
            <person name="Blanchette R.A."/>
            <person name="Henrissat B."/>
            <person name="Martinez A.T."/>
            <person name="Otillar R."/>
            <person name="Spatafora J.W."/>
            <person name="Yadav J.S."/>
            <person name="Aerts A."/>
            <person name="Benoit I."/>
            <person name="Boyd A."/>
            <person name="Carlson A."/>
            <person name="Copeland A."/>
            <person name="Coutinho P.M."/>
            <person name="de Vries R.P."/>
            <person name="Ferreira P."/>
            <person name="Findley K."/>
            <person name="Foster B."/>
            <person name="Gaskell J."/>
            <person name="Glotzer D."/>
            <person name="Gorecki P."/>
            <person name="Heitman J."/>
            <person name="Hesse C."/>
            <person name="Hori C."/>
            <person name="Igarashi K."/>
            <person name="Jurgens J.A."/>
            <person name="Kallen N."/>
            <person name="Kersten P."/>
            <person name="Kohler A."/>
            <person name="Kuees U."/>
            <person name="Kumar T.K.A."/>
            <person name="Kuo A."/>
            <person name="LaButti K."/>
            <person name="Larrondo L.F."/>
            <person name="Lindquist E."/>
            <person name="Ling A."/>
            <person name="Lombard V."/>
            <person name="Lucas S."/>
            <person name="Lundell T."/>
            <person name="Martin R."/>
            <person name="McLaughlin D.J."/>
            <person name="Morgenstern I."/>
            <person name="Morin E."/>
            <person name="Murat C."/>
            <person name="Nagy L.G."/>
            <person name="Nolan M."/>
            <person name="Ohm R.A."/>
            <person name="Patyshakuliyeva A."/>
            <person name="Rokas A."/>
            <person name="Ruiz-Duenas F.J."/>
            <person name="Sabat G."/>
            <person name="Salamov A."/>
            <person name="Samejima M."/>
            <person name="Schmutz J."/>
            <person name="Slot J.C."/>
            <person name="St John F."/>
            <person name="Stenlid J."/>
            <person name="Sun H."/>
            <person name="Sun S."/>
            <person name="Syed K."/>
            <person name="Tsang A."/>
            <person name="Wiebenga A."/>
            <person name="Young D."/>
            <person name="Pisabarro A."/>
            <person name="Eastwood D.C."/>
            <person name="Martin F."/>
            <person name="Cullen D."/>
            <person name="Grigoriev I.V."/>
            <person name="Hibbett D.S."/>
        </authorList>
    </citation>
    <scope>NUCLEOTIDE SEQUENCE</scope>
    <source>
        <strain evidence="7">FP-58527</strain>
    </source>
</reference>
<feature type="region of interest" description="Disordered" evidence="3">
    <location>
        <begin position="570"/>
        <end position="591"/>
    </location>
</feature>
<feature type="region of interest" description="Disordered" evidence="3">
    <location>
        <begin position="1"/>
        <end position="31"/>
    </location>
</feature>
<dbReference type="Proteomes" id="UP000015241">
    <property type="component" value="Unassembled WGS sequence"/>
</dbReference>
<dbReference type="SUPFAM" id="SSF48350">
    <property type="entry name" value="GTPase activation domain, GAP"/>
    <property type="match status" value="1"/>
</dbReference>
<dbReference type="SUPFAM" id="SSF50729">
    <property type="entry name" value="PH domain-like"/>
    <property type="match status" value="1"/>
</dbReference>
<dbReference type="GO" id="GO:0005085">
    <property type="term" value="F:guanyl-nucleotide exchange factor activity"/>
    <property type="evidence" value="ECO:0007669"/>
    <property type="project" value="UniProtKB-KW"/>
</dbReference>
<dbReference type="InterPro" id="IPR036964">
    <property type="entry name" value="RASGEF_cat_dom_sf"/>
</dbReference>
<dbReference type="InParanoid" id="S8FMD5"/>
<evidence type="ECO:0000313" key="7">
    <source>
        <dbReference type="Proteomes" id="UP000015241"/>
    </source>
</evidence>
<feature type="region of interest" description="Disordered" evidence="3">
    <location>
        <begin position="388"/>
        <end position="421"/>
    </location>
</feature>
<evidence type="ECO:0000259" key="5">
    <source>
        <dbReference type="PROSITE" id="PS50238"/>
    </source>
</evidence>
<evidence type="ECO:0000313" key="6">
    <source>
        <dbReference type="EMBL" id="EPT02486.1"/>
    </source>
</evidence>
<protein>
    <submittedName>
        <fullName evidence="6">Uncharacterized protein</fullName>
    </submittedName>
</protein>
<dbReference type="Gene3D" id="1.20.870.10">
    <property type="entry name" value="Son of sevenless (SoS) protein Chain: S domain 1"/>
    <property type="match status" value="1"/>
</dbReference>
<feature type="region of interest" description="Disordered" evidence="3">
    <location>
        <begin position="1626"/>
        <end position="1649"/>
    </location>
</feature>
<dbReference type="InterPro" id="IPR023578">
    <property type="entry name" value="Ras_GEF_dom_sf"/>
</dbReference>
<feature type="domain" description="N-terminal Ras-GEF" evidence="4">
    <location>
        <begin position="1075"/>
        <end position="1229"/>
    </location>
</feature>
<dbReference type="EMBL" id="KE504135">
    <property type="protein sequence ID" value="EPT02486.1"/>
    <property type="molecule type" value="Genomic_DNA"/>
</dbReference>
<name>S8FMD5_FOMSC</name>
<evidence type="ECO:0000256" key="2">
    <source>
        <dbReference type="PROSITE-ProRule" id="PRU00135"/>
    </source>
</evidence>
<dbReference type="InterPro" id="IPR000651">
    <property type="entry name" value="Ras-like_Gua-exchang_fac_N"/>
</dbReference>
<feature type="region of interest" description="Disordered" evidence="3">
    <location>
        <begin position="1526"/>
        <end position="1547"/>
    </location>
</feature>
<feature type="region of interest" description="Disordered" evidence="3">
    <location>
        <begin position="947"/>
        <end position="978"/>
    </location>
</feature>
<dbReference type="GO" id="GO:0005096">
    <property type="term" value="F:GTPase activator activity"/>
    <property type="evidence" value="ECO:0007669"/>
    <property type="project" value="UniProtKB-KW"/>
</dbReference>
<feature type="compositionally biased region" description="Low complexity" evidence="3">
    <location>
        <begin position="996"/>
        <end position="1021"/>
    </location>
</feature>
<feature type="compositionally biased region" description="Polar residues" evidence="3">
    <location>
        <begin position="105"/>
        <end position="125"/>
    </location>
</feature>
<dbReference type="OrthoDB" id="79452at2759"/>
<dbReference type="HOGENOM" id="CLU_001922_0_0_1"/>
<dbReference type="InterPro" id="IPR000198">
    <property type="entry name" value="RhoGAP_dom"/>
</dbReference>
<dbReference type="PROSITE" id="PS50238">
    <property type="entry name" value="RHOGAP"/>
    <property type="match status" value="1"/>
</dbReference>
<dbReference type="Pfam" id="PF00617">
    <property type="entry name" value="RasGEF"/>
    <property type="match status" value="1"/>
</dbReference>
<dbReference type="Gene3D" id="2.30.29.30">
    <property type="entry name" value="Pleckstrin-homology domain (PH domain)/Phosphotyrosine-binding domain (PTB)"/>
    <property type="match status" value="1"/>
</dbReference>
<dbReference type="PANTHER" id="PTHR23176">
    <property type="entry name" value="RHO/RAC/CDC GTPASE-ACTIVATING PROTEIN"/>
    <property type="match status" value="1"/>
</dbReference>
<dbReference type="Gene3D" id="1.10.840.10">
    <property type="entry name" value="Ras guanine-nucleotide exchange factors catalytic domain"/>
    <property type="match status" value="1"/>
</dbReference>
<sequence>MSRGLGDLRNLSRKPWSKSADDLSKLSSHMPAPVLTPIDTTIYDKIELYRNRGGSMGSMNNSSPSLASTVSAQQKNFPFPSICTPPSDPLSSSPPGRPSIHLSAASPTLTDGATLPPSLSDSSAHVRTRSHSFTPRLPSKLASPKGVLQPPVSPKRKGSAGSVTERMTERDREKNVSGGSVGHGPSARSPFPFNLGGGRSPANPSSPIETPSSPTSLVPPKIVEPPAEVSGSKTDKRLSQLVLHSGFINRLVDFSPSTLNVRATHAYMSGSSAPTLSKGWKSYKLVLKGSKLYFYKPPGDRSAAVKELFPTELVTVLEDQGLTDGEFDAGDGDEEVARSGRVKDRKRAYWGRGTHPSLVVVDSKIERGAFEALVHEAVFATTFVKSSTSPAENDQKHSDADEATLAHQEGASHPDSAPEGSSRYAAAWRDFAANVLFSLPFAVGRSKFETEFLRCCSYLISGAEEDVKEEETGRARWLAGQYLGYHGAPIDGDAWEQWRKDTIPDFPADFSAAAKPAGLPQSTSMQALYTASPQLGSSMPGQLEASPDLGAFSPRPDVNSKMMSIVDALGVLPPSNPASPTPGPSSSSRTPRDAMLAALERDGFTRDALVGLDTQLLAHSLSVFNRSLLVNVPDNFTADLCLSSDTAEAEGASGASGAASSALAPFLGSDDQPHWLTRMILIQILVPESSSGTMSSSPIGYPIIASEERHVPTSRTHTRSEVISAWAKIGEICRRTGDECSWRATFAALCSRPVARLEKVWKRVDAEAVSIVQSWVQTQEGGDSVSTAPPVVIPWAGDVKGQIRSALERARFGAGDEWQLAPLGEARQLFETLRVAFALRTSRGQYDEHIESSDVDTLVKFWHQSSEGKNGHGVASKFSRIEQFMSLSLAAEPRRKGLFEPYYWTRAATQQIAPSLAGVLFPEPLPTVSLINRGLLMRGRLESSASLNTQDLQNLRQLPQRTNRESPAAARTPTGNELGGTILSVFDGELLLLVPTADSSAPSRPTSRTPSRPPSSTADSPVSSGTVSRTSSIRVSPGVSHTLDRKPSMIRRNSLPSISQRTSLLMPESSPDKFLRVVVQAGTMEKLVDALVHGLQGVSVSVSDDNGEMSLTTAKTREVKLDMDDFSDVWWNTYRSFMTPQILFEFLRKRYNAARLSQSPSQAAINDVVRRRSEVLETMNEWVNRGGGAQDILDDAQLHTSFLSFLDSRAEHELPELTVDARQQFSLLGQLRKTLRMTFFSQTLRPARADTLPDAVSGVAGTLNFGFDIPNIDELNAEQLVDNLDAMASAALRNVSQEDLFVAADILEVQSADRTGWFLSRDPSSLLDEVEIQLMNIYITEIEPSSLISELGQDSLYRLLPPSIRGCIRASTILRKWLICQLITPRLGLRNRQARMEKLLEAIEVTRLRSTTNAGGPERDIAERSCVRSAVEAILTSAAASVESRTHYRAWQNVALSRGTTCDSLVALLSKPMVTITSRAPLAVDIGWVIEKMLEIISTPDVLEAMSETSSVLVNIDKRRHLKTLISSTTSAGNSRRRRQRRHVDRRDFERLNNIERQMSSTHFDIRGIREEAHREATQAGPLGAKKIPRPFQALVVFQQEKNKRDRHLRDRLSREKRYEQHLYEKKNESLDKAMQPRRQPMMPQKQHRNKKSMSSAFFQFMRPISSAFSSDTLSAVLAKRTPAELDFAPTGKPSLVLSVVDARVAQFVNNERSFTFQLDTEDGGHYLLQAIGKSEMKKWMDTIQHVSTIAAKRRLTYLGQNAKMQLSDHLLSQPVAPSRDPRAFFGVDLDVIIRRDSPDGEVQLSTIPTALERMISEVESRGLTEVGIYRIAGSHSEVNSHKDALNRGEWPITPSTDIYAVCDLIKSWFRVLPGGVFSSTAYDDILRTVTLDGADLDTKVSGIRRVVHSLPAARYDLLKRIIEHLDKVTDFEENNQMTSESLATVFGPNILRSPTNDIAGFLANMGPCNRAMRLLISHSHTIFDDALEQEQEAEAELEREQEEFEFDEPIPEEDEDEELLCNSDEGAEAEEGPTTPEDDDADDDDDKNATLVSVAPGPPVLNLNLGSPQSLSFSVAA</sequence>
<dbReference type="InterPro" id="IPR001895">
    <property type="entry name" value="RASGEF_cat_dom"/>
</dbReference>
<dbReference type="SUPFAM" id="SSF48366">
    <property type="entry name" value="Ras GEF"/>
    <property type="match status" value="2"/>
</dbReference>
<feature type="region of interest" description="Disordered" evidence="3">
    <location>
        <begin position="996"/>
        <end position="1055"/>
    </location>
</feature>